<gene>
    <name evidence="2" type="ORF">GCM10007416_32780</name>
</gene>
<protein>
    <recommendedName>
        <fullName evidence="4">Helix-turn-helix domain-containing protein</fullName>
    </recommendedName>
</protein>
<evidence type="ECO:0000256" key="1">
    <source>
        <dbReference type="SAM" id="MobiDB-lite"/>
    </source>
</evidence>
<reference evidence="3" key="1">
    <citation type="journal article" date="2019" name="Int. J. Syst. Evol. Microbiol.">
        <title>The Global Catalogue of Microorganisms (GCM) 10K type strain sequencing project: providing services to taxonomists for standard genome sequencing and annotation.</title>
        <authorList>
            <consortium name="The Broad Institute Genomics Platform"/>
            <consortium name="The Broad Institute Genome Sequencing Center for Infectious Disease"/>
            <person name="Wu L."/>
            <person name="Ma J."/>
        </authorList>
    </citation>
    <scope>NUCLEOTIDE SEQUENCE [LARGE SCALE GENOMIC DNA]</scope>
    <source>
        <strain evidence="3">CGMCC 1.12404</strain>
    </source>
</reference>
<evidence type="ECO:0000313" key="2">
    <source>
        <dbReference type="EMBL" id="GGA57016.1"/>
    </source>
</evidence>
<keyword evidence="3" id="KW-1185">Reference proteome</keyword>
<proteinExistence type="predicted"/>
<comment type="caution">
    <text evidence="2">The sequence shown here is derived from an EMBL/GenBank/DDBJ whole genome shotgun (WGS) entry which is preliminary data.</text>
</comment>
<dbReference type="EMBL" id="BMEX01000023">
    <property type="protein sequence ID" value="GGA57016.1"/>
    <property type="molecule type" value="Genomic_DNA"/>
</dbReference>
<evidence type="ECO:0000313" key="3">
    <source>
        <dbReference type="Proteomes" id="UP000617979"/>
    </source>
</evidence>
<dbReference type="Proteomes" id="UP000617979">
    <property type="component" value="Unassembled WGS sequence"/>
</dbReference>
<name>A0ABQ1H403_9BACL</name>
<feature type="region of interest" description="Disordered" evidence="1">
    <location>
        <begin position="295"/>
        <end position="323"/>
    </location>
</feature>
<evidence type="ECO:0008006" key="4">
    <source>
        <dbReference type="Google" id="ProtNLM"/>
    </source>
</evidence>
<dbReference type="RefSeq" id="WP_188433594.1">
    <property type="nucleotide sequence ID" value="NZ_BMEX01000023.1"/>
</dbReference>
<sequence length="323" mass="37750">MPFPQPDETTIQNESRWFTLEEAAEHLQISVHEVQDWVLMEKVNSLEQDGTFWICEEELEKVRHQPAIDLSHSPEDGIGRPRGTVVDMIRDFKAKMEKNPSQEANRHHPFETDTLDNRGIIPVKKETRDHQGTGPWRSAFEKATDQLRKIKPLSQQKLREWISQFFQMIEEKKKKEVQEEEQNRQVSVKLGFMTGKNELFCDFCEVNDRFYPGAIFADVYVDGALKWMMCPNCLHYCRQQANGSMEKNIRARFNQLAFRLEQEARRARNLAASEDFQVPRMHEWEAWETASLAMQEVASSHPPKSDESAPFDNHPQGRGNEQF</sequence>
<accession>A0ABQ1H403</accession>
<organism evidence="2 3">
    <name type="scientific">Kroppenstedtia guangzhouensis</name>
    <dbReference type="NCBI Taxonomy" id="1274356"/>
    <lineage>
        <taxon>Bacteria</taxon>
        <taxon>Bacillati</taxon>
        <taxon>Bacillota</taxon>
        <taxon>Bacilli</taxon>
        <taxon>Bacillales</taxon>
        <taxon>Thermoactinomycetaceae</taxon>
        <taxon>Kroppenstedtia</taxon>
    </lineage>
</organism>